<evidence type="ECO:0000256" key="1">
    <source>
        <dbReference type="SAM" id="MobiDB-lite"/>
    </source>
</evidence>
<proteinExistence type="predicted"/>
<comment type="caution">
    <text evidence="2">The sequence shown here is derived from an EMBL/GenBank/DDBJ whole genome shotgun (WGS) entry which is preliminary data.</text>
</comment>
<evidence type="ECO:0008006" key="4">
    <source>
        <dbReference type="Google" id="ProtNLM"/>
    </source>
</evidence>
<dbReference type="RefSeq" id="WP_228870005.1">
    <property type="nucleotide sequence ID" value="NZ_JAHUVW010000001.1"/>
</dbReference>
<sequence>MTPTVPRRPARYRSIYVNGCPVWECGRCGDQQPPATRDADLRRHENTCGQPEGAR</sequence>
<evidence type="ECO:0000313" key="2">
    <source>
        <dbReference type="EMBL" id="MBV7671401.1"/>
    </source>
</evidence>
<evidence type="ECO:0000313" key="3">
    <source>
        <dbReference type="Proteomes" id="UP000735541"/>
    </source>
</evidence>
<gene>
    <name evidence="2" type="ORF">STHAL_18285</name>
</gene>
<keyword evidence="3" id="KW-1185">Reference proteome</keyword>
<dbReference type="Proteomes" id="UP000735541">
    <property type="component" value="Unassembled WGS sequence"/>
</dbReference>
<accession>A0ABS6TSY5</accession>
<dbReference type="EMBL" id="JAHUVW010000001">
    <property type="protein sequence ID" value="MBV7671401.1"/>
    <property type="molecule type" value="Genomic_DNA"/>
</dbReference>
<feature type="compositionally biased region" description="Basic and acidic residues" evidence="1">
    <location>
        <begin position="37"/>
        <end position="46"/>
    </location>
</feature>
<name>A0ABS6TSY5_STRHA</name>
<protein>
    <recommendedName>
        <fullName evidence="4">HNH endonuclease</fullName>
    </recommendedName>
</protein>
<organism evidence="2 3">
    <name type="scientific">Streptomyces halstedii</name>
    <dbReference type="NCBI Taxonomy" id="1944"/>
    <lineage>
        <taxon>Bacteria</taxon>
        <taxon>Bacillati</taxon>
        <taxon>Actinomycetota</taxon>
        <taxon>Actinomycetes</taxon>
        <taxon>Kitasatosporales</taxon>
        <taxon>Streptomycetaceae</taxon>
        <taxon>Streptomyces</taxon>
    </lineage>
</organism>
<feature type="region of interest" description="Disordered" evidence="1">
    <location>
        <begin position="31"/>
        <end position="55"/>
    </location>
</feature>
<reference evidence="2 3" key="1">
    <citation type="submission" date="2021-07" db="EMBL/GenBank/DDBJ databases">
        <title>Sequencing Streptomyces halstedii LGO-A4 genome an citrus endophytic actinomycete.</title>
        <authorList>
            <person name="Samborskyy M."/>
            <person name="Scott N."/>
            <person name="Deglau R."/>
            <person name="Dickens S."/>
            <person name="Oliveira L.G."/>
        </authorList>
    </citation>
    <scope>NUCLEOTIDE SEQUENCE [LARGE SCALE GENOMIC DNA]</scope>
    <source>
        <strain evidence="2 3">LGO-A4</strain>
    </source>
</reference>